<organism evidence="2 3">
    <name type="scientific">Helianthus annuus</name>
    <name type="common">Common sunflower</name>
    <dbReference type="NCBI Taxonomy" id="4232"/>
    <lineage>
        <taxon>Eukaryota</taxon>
        <taxon>Viridiplantae</taxon>
        <taxon>Streptophyta</taxon>
        <taxon>Embryophyta</taxon>
        <taxon>Tracheophyta</taxon>
        <taxon>Spermatophyta</taxon>
        <taxon>Magnoliopsida</taxon>
        <taxon>eudicotyledons</taxon>
        <taxon>Gunneridae</taxon>
        <taxon>Pentapetalae</taxon>
        <taxon>asterids</taxon>
        <taxon>campanulids</taxon>
        <taxon>Asterales</taxon>
        <taxon>Asteraceae</taxon>
        <taxon>Asteroideae</taxon>
        <taxon>Heliantheae alliance</taxon>
        <taxon>Heliantheae</taxon>
        <taxon>Helianthus</taxon>
    </lineage>
</organism>
<name>A0A9K3JWZ2_HELAN</name>
<proteinExistence type="predicted"/>
<sequence>MSLRDALKVPNFSTLDFDFDDIAADEGPFLKQISSAAQEIRPPVAPKAFSVIPSGPEPQAEAVGSSGVQVGVDPPEVTEDSDPEIRDLDKELLYPSSVGIGKGKGTSSGSELKRVGSKEAES</sequence>
<feature type="region of interest" description="Disordered" evidence="1">
    <location>
        <begin position="47"/>
        <end position="84"/>
    </location>
</feature>
<protein>
    <submittedName>
        <fullName evidence="2">Uncharacterized protein</fullName>
    </submittedName>
</protein>
<feature type="compositionally biased region" description="Basic and acidic residues" evidence="1">
    <location>
        <begin position="111"/>
        <end position="122"/>
    </location>
</feature>
<evidence type="ECO:0000256" key="1">
    <source>
        <dbReference type="SAM" id="MobiDB-lite"/>
    </source>
</evidence>
<dbReference type="Proteomes" id="UP000215914">
    <property type="component" value="Unassembled WGS sequence"/>
</dbReference>
<accession>A0A9K3JWZ2</accession>
<gene>
    <name evidence="2" type="ORF">HanXRQr2_Chr01g0029151</name>
</gene>
<dbReference type="AlphaFoldDB" id="A0A9K3JWZ2"/>
<dbReference type="EMBL" id="MNCJ02000316">
    <property type="protein sequence ID" value="KAF5822661.1"/>
    <property type="molecule type" value="Genomic_DNA"/>
</dbReference>
<reference evidence="2" key="2">
    <citation type="submission" date="2020-06" db="EMBL/GenBank/DDBJ databases">
        <title>Helianthus annuus Genome sequencing and assembly Release 2.</title>
        <authorList>
            <person name="Gouzy J."/>
            <person name="Langlade N."/>
            <person name="Munos S."/>
        </authorList>
    </citation>
    <scope>NUCLEOTIDE SEQUENCE</scope>
    <source>
        <tissue evidence="2">Leaves</tissue>
    </source>
</reference>
<reference evidence="2" key="1">
    <citation type="journal article" date="2017" name="Nature">
        <title>The sunflower genome provides insights into oil metabolism, flowering and Asterid evolution.</title>
        <authorList>
            <person name="Badouin H."/>
            <person name="Gouzy J."/>
            <person name="Grassa C.J."/>
            <person name="Murat F."/>
            <person name="Staton S.E."/>
            <person name="Cottret L."/>
            <person name="Lelandais-Briere C."/>
            <person name="Owens G.L."/>
            <person name="Carrere S."/>
            <person name="Mayjonade B."/>
            <person name="Legrand L."/>
            <person name="Gill N."/>
            <person name="Kane N.C."/>
            <person name="Bowers J.E."/>
            <person name="Hubner S."/>
            <person name="Bellec A."/>
            <person name="Berard A."/>
            <person name="Berges H."/>
            <person name="Blanchet N."/>
            <person name="Boniface M.C."/>
            <person name="Brunel D."/>
            <person name="Catrice O."/>
            <person name="Chaidir N."/>
            <person name="Claudel C."/>
            <person name="Donnadieu C."/>
            <person name="Faraut T."/>
            <person name="Fievet G."/>
            <person name="Helmstetter N."/>
            <person name="King M."/>
            <person name="Knapp S.J."/>
            <person name="Lai Z."/>
            <person name="Le Paslier M.C."/>
            <person name="Lippi Y."/>
            <person name="Lorenzon L."/>
            <person name="Mandel J.R."/>
            <person name="Marage G."/>
            <person name="Marchand G."/>
            <person name="Marquand E."/>
            <person name="Bret-Mestries E."/>
            <person name="Morien E."/>
            <person name="Nambeesan S."/>
            <person name="Nguyen T."/>
            <person name="Pegot-Espagnet P."/>
            <person name="Pouilly N."/>
            <person name="Raftis F."/>
            <person name="Sallet E."/>
            <person name="Schiex T."/>
            <person name="Thomas J."/>
            <person name="Vandecasteele C."/>
            <person name="Vares D."/>
            <person name="Vear F."/>
            <person name="Vautrin S."/>
            <person name="Crespi M."/>
            <person name="Mangin B."/>
            <person name="Burke J.M."/>
            <person name="Salse J."/>
            <person name="Munos S."/>
            <person name="Vincourt P."/>
            <person name="Rieseberg L.H."/>
            <person name="Langlade N.B."/>
        </authorList>
    </citation>
    <scope>NUCLEOTIDE SEQUENCE</scope>
    <source>
        <tissue evidence="2">Leaves</tissue>
    </source>
</reference>
<feature type="region of interest" description="Disordered" evidence="1">
    <location>
        <begin position="96"/>
        <end position="122"/>
    </location>
</feature>
<evidence type="ECO:0000313" key="2">
    <source>
        <dbReference type="EMBL" id="KAF5822661.1"/>
    </source>
</evidence>
<comment type="caution">
    <text evidence="2">The sequence shown here is derived from an EMBL/GenBank/DDBJ whole genome shotgun (WGS) entry which is preliminary data.</text>
</comment>
<dbReference type="Gramene" id="mRNA:HanXRQr2_Chr01g0029151">
    <property type="protein sequence ID" value="CDS:HanXRQr2_Chr01g0029151.1"/>
    <property type="gene ID" value="HanXRQr2_Chr01g0029151"/>
</dbReference>
<keyword evidence="3" id="KW-1185">Reference proteome</keyword>
<evidence type="ECO:0000313" key="3">
    <source>
        <dbReference type="Proteomes" id="UP000215914"/>
    </source>
</evidence>